<feature type="chain" id="PRO_5043355618" description="Apple domain-containing protein" evidence="2">
    <location>
        <begin position="22"/>
        <end position="1545"/>
    </location>
</feature>
<organism evidence="4 5">
    <name type="scientific">Dendroctonus ponderosae</name>
    <name type="common">Mountain pine beetle</name>
    <dbReference type="NCBI Taxonomy" id="77166"/>
    <lineage>
        <taxon>Eukaryota</taxon>
        <taxon>Metazoa</taxon>
        <taxon>Ecdysozoa</taxon>
        <taxon>Arthropoda</taxon>
        <taxon>Hexapoda</taxon>
        <taxon>Insecta</taxon>
        <taxon>Pterygota</taxon>
        <taxon>Neoptera</taxon>
        <taxon>Endopterygota</taxon>
        <taxon>Coleoptera</taxon>
        <taxon>Polyphaga</taxon>
        <taxon>Cucujiformia</taxon>
        <taxon>Curculionidae</taxon>
        <taxon>Scolytinae</taxon>
        <taxon>Dendroctonus</taxon>
    </lineage>
</organism>
<dbReference type="CDD" id="cd01099">
    <property type="entry name" value="PAN_AP_HGF"/>
    <property type="match status" value="3"/>
</dbReference>
<feature type="region of interest" description="Disordered" evidence="1">
    <location>
        <begin position="149"/>
        <end position="185"/>
    </location>
</feature>
<feature type="domain" description="Apple" evidence="3">
    <location>
        <begin position="903"/>
        <end position="985"/>
    </location>
</feature>
<feature type="compositionally biased region" description="Pro residues" evidence="1">
    <location>
        <begin position="668"/>
        <end position="683"/>
    </location>
</feature>
<keyword evidence="5" id="KW-1185">Reference proteome</keyword>
<sequence length="1545" mass="175922">MFEVNTLVLLICIASGLQVHSISIDGQLSVIKNDCYERLAIGEKLSPKQTYKSFEHNTVSKCEKECTKEQETCRAYSFGIGAKGNASCLLSRTPIKETVDLKPIGTTKDTDFDLYIKKIDCQIVLEAPDRPTENQHAEHSQNEAQYLVEEEHHGSGQPPNHHSPNEGYQYQRPAAHYEPNPPKEDNLQHVQTLVSIASGPNNVLHPVHDILISGRPENAYGVQPQMPPFRPSALNRPYEHHKPANFAHLGWDNYAYGYGGSGEDRKHFPDFSPSGNYAPKPLNGYESGSSQLEIDRRKYQSYTHYDSLESETHKFGSDPHYNFYDHYDRPDPSYPNRYGSVIPHPDDYSHPQSNHQYLFVRPNSAGANQEESGYKSPRPGYGGARPEDDSFGNRPEIDDRRPGFNKGDLGYEGRPSRPYYDSLRPIGYKPQEHHDLIDNYKPNKASNPDYNPASRYPTKSPASANHRPASTELTNHYEGNYNDKQYGKPHAYNEKGSIKVVAQNVGYNGEKFTSIITELENACFHRTMAGKRAVRGLVRKLSICETVEQCQQECGDERRFTCEGFNYRLDPSGRGKGECELLDLPLSRIDLIREIVPDQQYDLYTRDRNSAQVNCRLPPDAFPMGSYGNGHQYGSDENMLRPYDRRPPGIARPPKRPAGGWEDEYGGPPRPIPIDPLPLPPANRKPEYDDRRGDYSYHHSHQSHSSHSHSYHYNEHNVDRYDFHHQHEDSRPLKGIHYLPGSPKGQTLHPVIVPLDEYPKAPLPPSYPVGRYPETRPEGGLYGGRYDYRNRYENNQKNYYVPSRPQRPQIPADWGLYGGRYGIGNGDSLEYQGYGNSQVYDYWGFNKLQGDRAQAGYESHPQRPPGTYLPSSAPASGGYEMENSILPAEPRRPPTFDFIRDECSLRSAAGFRLHKGIVKKITSVPNIHDCELLCVKEKAFPCASYAFRYISFADNCQLSNRNYKELDYYTDVQPDRDFDIYTMNNRHRCPAAKETPLRDESDCFWRVRSGQRLHESVVRDSLTVRSIVDCQLECLNSRRFTCRAYSFRYNPPIIGGPIDNCQLSDCPFFELNPRVDFLPEPGFEVYERGSFGHGCEPNHFSIREKLPVKQPGLKVDQLCYVGFGSAAKLLPQATVKSAYVPTELDCKHECSQARQRADFRCMTFSFVTERTHIAHNCFLSDIIQRDLLPNVDYMNEPSSWIFTWDDYNPECTDLAHKSLDASHLPTQLRPYGNDGLDSLNPLDIWKVYSVSGWPCKRGTLCKENRAAGFWYCELDSGDNAWDYCCSPDHQCGLSNGYPYSWCYVGPTKTQWRKCSDQYYPYTDRFDNGKKPWQASGHYPPSPQSAGLRPDRPNAPVKLSPPRPSLNEYEEEFDNEFLGPPKPGGFGQPRRWPVAYLHKEMPPNAAVPSDTRPTRTEKAETSKLSAIKSLIDVIQNTEIKNVQYHISNDSNKSDDILTVKIPLPNLEEEPQSNSTEAAKRSNELSSKTSVQFQVVDNVRHAPSNERSDGRNIPISKRSQTADSPFQYPVFRRGFVTRTNLTMARTL</sequence>
<feature type="compositionally biased region" description="Basic and acidic residues" evidence="1">
    <location>
        <begin position="1496"/>
        <end position="1508"/>
    </location>
</feature>
<feature type="region of interest" description="Disordered" evidence="1">
    <location>
        <begin position="626"/>
        <end position="711"/>
    </location>
</feature>
<dbReference type="GO" id="GO:0009653">
    <property type="term" value="P:anatomical structure morphogenesis"/>
    <property type="evidence" value="ECO:0007669"/>
    <property type="project" value="TreeGrafter"/>
</dbReference>
<dbReference type="PANTHER" id="PTHR47327">
    <property type="entry name" value="FI18240P1-RELATED"/>
    <property type="match status" value="1"/>
</dbReference>
<feature type="compositionally biased region" description="Polar residues" evidence="1">
    <location>
        <begin position="157"/>
        <end position="168"/>
    </location>
</feature>
<feature type="signal peptide" evidence="2">
    <location>
        <begin position="1"/>
        <end position="21"/>
    </location>
</feature>
<feature type="compositionally biased region" description="Basic and acidic residues" evidence="1">
    <location>
        <begin position="638"/>
        <end position="647"/>
    </location>
</feature>
<dbReference type="PROSITE" id="PS50948">
    <property type="entry name" value="PAN"/>
    <property type="match status" value="4"/>
</dbReference>
<reference evidence="5" key="1">
    <citation type="journal article" date="2013" name="Genome Biol.">
        <title>Draft genome of the mountain pine beetle, Dendroctonus ponderosae Hopkins, a major forest pest.</title>
        <authorList>
            <person name="Keeling C.I."/>
            <person name="Yuen M.M."/>
            <person name="Liao N.Y."/>
            <person name="Docking T.R."/>
            <person name="Chan S.K."/>
            <person name="Taylor G.A."/>
            <person name="Palmquist D.L."/>
            <person name="Jackman S.D."/>
            <person name="Nguyen A."/>
            <person name="Li M."/>
            <person name="Henderson H."/>
            <person name="Janes J.K."/>
            <person name="Zhao Y."/>
            <person name="Pandoh P."/>
            <person name="Moore R."/>
            <person name="Sperling F.A."/>
            <person name="Huber D.P."/>
            <person name="Birol I."/>
            <person name="Jones S.J."/>
            <person name="Bohlmann J."/>
        </authorList>
    </citation>
    <scope>NUCLEOTIDE SEQUENCE</scope>
</reference>
<dbReference type="Gene3D" id="3.50.4.10">
    <property type="entry name" value="Hepatocyte Growth Factor"/>
    <property type="match status" value="4"/>
</dbReference>
<feature type="compositionally biased region" description="Basic and acidic residues" evidence="1">
    <location>
        <begin position="684"/>
        <end position="697"/>
    </location>
</feature>
<dbReference type="PANTHER" id="PTHR47327:SF13">
    <property type="entry name" value="APPLE DOMAIN-CONTAINING PROTEIN"/>
    <property type="match status" value="1"/>
</dbReference>
<evidence type="ECO:0000259" key="3">
    <source>
        <dbReference type="PROSITE" id="PS50948"/>
    </source>
</evidence>
<reference evidence="4" key="2">
    <citation type="submission" date="2024-08" db="UniProtKB">
        <authorList>
            <consortium name="EnsemblMetazoa"/>
        </authorList>
    </citation>
    <scope>IDENTIFICATION</scope>
</reference>
<dbReference type="SUPFAM" id="SSF57414">
    <property type="entry name" value="Hairpin loop containing domain-like"/>
    <property type="match status" value="3"/>
</dbReference>
<feature type="region of interest" description="Disordered" evidence="1">
    <location>
        <begin position="267"/>
        <end position="290"/>
    </location>
</feature>
<protein>
    <recommendedName>
        <fullName evidence="3">Apple domain-containing protein</fullName>
    </recommendedName>
</protein>
<feature type="region of interest" description="Disordered" evidence="1">
    <location>
        <begin position="324"/>
        <end position="479"/>
    </location>
</feature>
<feature type="region of interest" description="Disordered" evidence="1">
    <location>
        <begin position="1330"/>
        <end position="1362"/>
    </location>
</feature>
<evidence type="ECO:0000313" key="4">
    <source>
        <dbReference type="EnsemblMetazoa" id="XP_019757990.1"/>
    </source>
</evidence>
<evidence type="ECO:0000313" key="5">
    <source>
        <dbReference type="Proteomes" id="UP000019118"/>
    </source>
</evidence>
<dbReference type="SMART" id="SM00473">
    <property type="entry name" value="PAN_AP"/>
    <property type="match status" value="5"/>
</dbReference>
<proteinExistence type="predicted"/>
<dbReference type="EnsemblMetazoa" id="XM_019902431.1">
    <property type="protein sequence ID" value="XP_019757990.1"/>
    <property type="gene ID" value="LOC109536280"/>
</dbReference>
<feature type="compositionally biased region" description="Polar residues" evidence="1">
    <location>
        <begin position="1482"/>
        <end position="1493"/>
    </location>
</feature>
<name>A0AAR5PA85_DENPD</name>
<dbReference type="Pfam" id="PF00024">
    <property type="entry name" value="PAN_1"/>
    <property type="match status" value="1"/>
</dbReference>
<feature type="region of interest" description="Disordered" evidence="1">
    <location>
        <begin position="854"/>
        <end position="874"/>
    </location>
</feature>
<feature type="domain" description="Apple" evidence="3">
    <location>
        <begin position="35"/>
        <end position="121"/>
    </location>
</feature>
<evidence type="ECO:0000256" key="2">
    <source>
        <dbReference type="SAM" id="SignalP"/>
    </source>
</evidence>
<keyword evidence="2" id="KW-0732">Signal</keyword>
<feature type="compositionally biased region" description="Basic residues" evidence="1">
    <location>
        <begin position="698"/>
        <end position="710"/>
    </location>
</feature>
<dbReference type="Proteomes" id="UP000019118">
    <property type="component" value="Unassembled WGS sequence"/>
</dbReference>
<feature type="domain" description="Apple" evidence="3">
    <location>
        <begin position="1003"/>
        <end position="1090"/>
    </location>
</feature>
<dbReference type="InterPro" id="IPR003609">
    <property type="entry name" value="Pan_app"/>
</dbReference>
<dbReference type="InterPro" id="IPR052774">
    <property type="entry name" value="Celegans_DevNeuronal_Protein"/>
</dbReference>
<feature type="domain" description="Apple" evidence="3">
    <location>
        <begin position="523"/>
        <end position="608"/>
    </location>
</feature>
<feature type="region of interest" description="Disordered" evidence="1">
    <location>
        <begin position="1464"/>
        <end position="1519"/>
    </location>
</feature>
<accession>A0AAR5PA85</accession>
<evidence type="ECO:0000256" key="1">
    <source>
        <dbReference type="SAM" id="MobiDB-lite"/>
    </source>
</evidence>